<dbReference type="GO" id="GO:0007399">
    <property type="term" value="P:nervous system development"/>
    <property type="evidence" value="ECO:0007669"/>
    <property type="project" value="UniProtKB-ARBA"/>
</dbReference>
<dbReference type="Pfam" id="PF12661">
    <property type="entry name" value="hEGF"/>
    <property type="match status" value="1"/>
</dbReference>
<keyword evidence="3 12" id="KW-0245">EGF-like domain</keyword>
<dbReference type="Pfam" id="PF00008">
    <property type="entry name" value="EGF"/>
    <property type="match status" value="3"/>
</dbReference>
<feature type="signal peptide" evidence="17">
    <location>
        <begin position="1"/>
        <end position="44"/>
    </location>
</feature>
<sequence length="870" mass="94527">MLGLRKAELHSPPPPPPSSPFPLFARNLLFVSLFLLCHLPPSLGVVKRSREIFEFHLVRIQLPQRKNSSVNLDACCATGSWVPPEGCASRCRIFLRVCLFAKNHFDKDAGTGLNISKATSVANAGDSNSVVIYPCVNSLGDLTTGIVLLNNELINTSLDHQLQMNQRNQGPFVLQMAVFHQPLSGGAKLLIAMPPIGIQLRPRRDWITHQLTFPSTASGSALSASPGDQAAQLHITLSYRFICSPNYFGQTCERFCAPRDSVQGHYRCDPKDGRIVCLPGWRGTHCTEAICEDGCIHGDCIAPGVCKCLSGWQGATCSDCMPISGCKHGGCLFNWTTGHREPFTCSCEPGWGGMLCSIDMKFCSNHPDTCQHGGICRNIQPQVGASPGYVCQCPLGFEGYHCERKNHHCRAHGCNGNGLCQESGNCSCFNGFYGANCQFNQTQCSQNPCQGEHSVCTEVVAPMPSLANQITVNFRCDCPANRRGTNCELVVNHCESNPCKHGGICVDMPEGYQCVCLLGYKGRHCELPDSACQHLPCANGGQCVDRANRVECICPPGWTGLTCRANVNECALSRDEPPICKNGAACRDRPGTYECLCTSGWTGRDCSQPLSSPSSLPPSPKEASHGANRTCLGTPLSCKSDTKETVASTLIPASNHAIVVTTPSTSPTEVPGTHLMAVILTVLLLCTILLAFLVYLLRYRSKHRFGLRGVTIASAGNTRHNTHDEPVSKTTYFDAPMLPQETGMERAFATPSSSSCLGCPVDRNFLLSGKLSVYGRAASTGLPIKERDSRQQQQQQQQPEYHFLPCPLESHRLLALQPPKLGQTVIFTRCSPPPAYEDLVPNNNNPQRPHSHAMNPPKNQAQPGILTVRK</sequence>
<dbReference type="InterPro" id="IPR000152">
    <property type="entry name" value="EGF-type_Asp/Asn_hydroxyl_site"/>
</dbReference>
<evidence type="ECO:0000256" key="10">
    <source>
        <dbReference type="ARBA" id="ARBA00023157"/>
    </source>
</evidence>
<dbReference type="SMART" id="SM00181">
    <property type="entry name" value="EGF"/>
    <property type="match status" value="8"/>
</dbReference>
<evidence type="ECO:0000313" key="20">
    <source>
        <dbReference type="EMBL" id="JAP59463.1"/>
    </source>
</evidence>
<evidence type="ECO:0000256" key="16">
    <source>
        <dbReference type="SAM" id="Phobius"/>
    </source>
</evidence>
<dbReference type="SMART" id="SM00179">
    <property type="entry name" value="EGF_CA"/>
    <property type="match status" value="4"/>
</dbReference>
<dbReference type="GO" id="GO:0007154">
    <property type="term" value="P:cell communication"/>
    <property type="evidence" value="ECO:0007669"/>
    <property type="project" value="InterPro"/>
</dbReference>
<evidence type="ECO:0000256" key="12">
    <source>
        <dbReference type="PROSITE-ProRule" id="PRU00076"/>
    </source>
</evidence>
<keyword evidence="4 14" id="KW-0812">Transmembrane</keyword>
<evidence type="ECO:0000259" key="18">
    <source>
        <dbReference type="PROSITE" id="PS50026"/>
    </source>
</evidence>
<keyword evidence="10 12" id="KW-1015">Disulfide bond</keyword>
<comment type="subcellular location">
    <subcellularLocation>
        <location evidence="1">Membrane</location>
        <topology evidence="1">Single-pass membrane protein</topology>
    </subcellularLocation>
    <subcellularLocation>
        <location evidence="14">Membrane</location>
        <topology evidence="14">Single-pass type I membrane protein</topology>
    </subcellularLocation>
</comment>
<evidence type="ECO:0000256" key="9">
    <source>
        <dbReference type="ARBA" id="ARBA00023136"/>
    </source>
</evidence>
<evidence type="ECO:0000256" key="13">
    <source>
        <dbReference type="PROSITE-ProRule" id="PRU00377"/>
    </source>
</evidence>
<dbReference type="Gene3D" id="2.10.25.10">
    <property type="entry name" value="Laminin"/>
    <property type="match status" value="6"/>
</dbReference>
<dbReference type="InterPro" id="IPR001881">
    <property type="entry name" value="EGF-like_Ca-bd_dom"/>
</dbReference>
<dbReference type="GO" id="GO:0016020">
    <property type="term" value="C:membrane"/>
    <property type="evidence" value="ECO:0007669"/>
    <property type="project" value="UniProtKB-SubCell"/>
</dbReference>
<dbReference type="InterPro" id="IPR051830">
    <property type="entry name" value="NOTCH_homolog"/>
</dbReference>
<feature type="domain" description="EGF-like" evidence="18">
    <location>
        <begin position="490"/>
        <end position="526"/>
    </location>
</feature>
<feature type="domain" description="EGF-like" evidence="18">
    <location>
        <begin position="405"/>
        <end position="438"/>
    </location>
</feature>
<feature type="disulfide bond" evidence="12">
    <location>
        <begin position="478"/>
        <end position="487"/>
    </location>
</feature>
<name>A0A0V0J1Q4_SCHSO</name>
<feature type="disulfide bond" evidence="12">
    <location>
        <begin position="516"/>
        <end position="525"/>
    </location>
</feature>
<evidence type="ECO:0000256" key="2">
    <source>
        <dbReference type="ARBA" id="ARBA00022473"/>
    </source>
</evidence>
<dbReference type="FunFam" id="2.10.25.10:FF:000125">
    <property type="entry name" value="Neurogenic locus notch protein-like"/>
    <property type="match status" value="1"/>
</dbReference>
<dbReference type="Gene3D" id="2.10.25.140">
    <property type="match status" value="1"/>
</dbReference>
<dbReference type="InterPro" id="IPR009030">
    <property type="entry name" value="Growth_fac_rcpt_cys_sf"/>
</dbReference>
<feature type="disulfide bond" evidence="13">
    <location>
        <begin position="256"/>
        <end position="268"/>
    </location>
</feature>
<keyword evidence="8 14" id="KW-1133">Transmembrane helix</keyword>
<dbReference type="GO" id="GO:0071944">
    <property type="term" value="C:cell periphery"/>
    <property type="evidence" value="ECO:0007669"/>
    <property type="project" value="UniProtKB-ARBA"/>
</dbReference>
<dbReference type="FunFam" id="2.10.25.10:FF:000012">
    <property type="entry name" value="Delta-like protein"/>
    <property type="match status" value="1"/>
</dbReference>
<evidence type="ECO:0000256" key="11">
    <source>
        <dbReference type="ARBA" id="ARBA00023180"/>
    </source>
</evidence>
<evidence type="ECO:0000256" key="15">
    <source>
        <dbReference type="SAM" id="MobiDB-lite"/>
    </source>
</evidence>
<dbReference type="PROSITE" id="PS01187">
    <property type="entry name" value="EGF_CA"/>
    <property type="match status" value="1"/>
</dbReference>
<dbReference type="SUPFAM" id="SSF57184">
    <property type="entry name" value="Growth factor receptor domain"/>
    <property type="match status" value="1"/>
</dbReference>
<accession>A0A0V0J1Q4</accession>
<feature type="region of interest" description="Disordered" evidence="15">
    <location>
        <begin position="608"/>
        <end position="628"/>
    </location>
</feature>
<dbReference type="PROSITE" id="PS00022">
    <property type="entry name" value="EGF_1"/>
    <property type="match status" value="8"/>
</dbReference>
<keyword evidence="9 14" id="KW-0472">Membrane</keyword>
<dbReference type="FunFam" id="2.10.25.10:FF:000247">
    <property type="entry name" value="Delta/notch like EGF repeat containing"/>
    <property type="match status" value="1"/>
</dbReference>
<evidence type="ECO:0000256" key="14">
    <source>
        <dbReference type="RuleBase" id="RU280815"/>
    </source>
</evidence>
<dbReference type="PANTHER" id="PTHR24033:SF151">
    <property type="entry name" value="NOTCH 2"/>
    <property type="match status" value="1"/>
</dbReference>
<feature type="domain" description="EGF-like" evidence="18">
    <location>
        <begin position="528"/>
        <end position="564"/>
    </location>
</feature>
<dbReference type="GO" id="GO:0120025">
    <property type="term" value="C:plasma membrane bounded cell projection"/>
    <property type="evidence" value="ECO:0007669"/>
    <property type="project" value="UniProtKB-ARBA"/>
</dbReference>
<feature type="domain" description="EGF-like" evidence="18">
    <location>
        <begin position="440"/>
        <end position="488"/>
    </location>
</feature>
<dbReference type="CDD" id="cd00054">
    <property type="entry name" value="EGF_CA"/>
    <property type="match status" value="4"/>
</dbReference>
<evidence type="ECO:0000259" key="19">
    <source>
        <dbReference type="PROSITE" id="PS51051"/>
    </source>
</evidence>
<evidence type="ECO:0000256" key="4">
    <source>
        <dbReference type="ARBA" id="ARBA00022692"/>
    </source>
</evidence>
<feature type="chain" id="PRO_5006866645" description="Delta-like protein" evidence="17">
    <location>
        <begin position="45"/>
        <end position="870"/>
    </location>
</feature>
<dbReference type="SUPFAM" id="SSF57196">
    <property type="entry name" value="EGF/Laminin"/>
    <property type="match status" value="1"/>
</dbReference>
<feature type="disulfide bond" evidence="13">
    <location>
        <begin position="277"/>
        <end position="286"/>
    </location>
</feature>
<feature type="domain" description="DSL" evidence="19">
    <location>
        <begin position="241"/>
        <end position="286"/>
    </location>
</feature>
<organism evidence="20">
    <name type="scientific">Schistocephalus solidus</name>
    <name type="common">Tapeworm</name>
    <dbReference type="NCBI Taxonomy" id="70667"/>
    <lineage>
        <taxon>Eukaryota</taxon>
        <taxon>Metazoa</taxon>
        <taxon>Spiralia</taxon>
        <taxon>Lophotrochozoa</taxon>
        <taxon>Platyhelminthes</taxon>
        <taxon>Cestoda</taxon>
        <taxon>Eucestoda</taxon>
        <taxon>Diphyllobothriidea</taxon>
        <taxon>Diphyllobothriidae</taxon>
        <taxon>Schistocephalus</taxon>
    </lineage>
</organism>
<dbReference type="Pfam" id="PF01414">
    <property type="entry name" value="DSL"/>
    <property type="match status" value="1"/>
</dbReference>
<evidence type="ECO:0000256" key="3">
    <source>
        <dbReference type="ARBA" id="ARBA00022536"/>
    </source>
</evidence>
<comment type="caution">
    <text evidence="12">Lacks conserved residue(s) required for the propagation of feature annotation.</text>
</comment>
<feature type="domain" description="EGF-like" evidence="18">
    <location>
        <begin position="359"/>
        <end position="403"/>
    </location>
</feature>
<evidence type="ECO:0000256" key="17">
    <source>
        <dbReference type="SAM" id="SignalP"/>
    </source>
</evidence>
<evidence type="ECO:0000256" key="1">
    <source>
        <dbReference type="ARBA" id="ARBA00004167"/>
    </source>
</evidence>
<keyword evidence="6 14" id="KW-0677">Repeat</keyword>
<proteinExistence type="predicted"/>
<dbReference type="SMART" id="SM00051">
    <property type="entry name" value="DSL"/>
    <property type="match status" value="1"/>
</dbReference>
<dbReference type="PROSITE" id="PS00010">
    <property type="entry name" value="ASX_HYDROXYL"/>
    <property type="match status" value="2"/>
</dbReference>
<dbReference type="AlphaFoldDB" id="A0A0V0J1Q4"/>
<reference evidence="20" key="1">
    <citation type="submission" date="2016-01" db="EMBL/GenBank/DDBJ databases">
        <title>Reference transcriptome for the parasite Schistocephalus solidus: insights into the molecular evolution of parasitism.</title>
        <authorList>
            <person name="Hebert F.O."/>
            <person name="Grambauer S."/>
            <person name="Barber I."/>
            <person name="Landry C.R."/>
            <person name="Aubin-Horth N."/>
        </authorList>
    </citation>
    <scope>NUCLEOTIDE SEQUENCE</scope>
</reference>
<evidence type="ECO:0000256" key="7">
    <source>
        <dbReference type="ARBA" id="ARBA00022837"/>
    </source>
</evidence>
<dbReference type="InterPro" id="IPR000742">
    <property type="entry name" value="EGF"/>
</dbReference>
<keyword evidence="2 14" id="KW-0217">Developmental protein</keyword>
<feature type="disulfide bond" evidence="12">
    <location>
        <begin position="554"/>
        <end position="563"/>
    </location>
</feature>
<feature type="region of interest" description="Disordered" evidence="15">
    <location>
        <begin position="837"/>
        <end position="870"/>
    </location>
</feature>
<dbReference type="PROSITE" id="PS50026">
    <property type="entry name" value="EGF_3"/>
    <property type="match status" value="6"/>
</dbReference>
<keyword evidence="7" id="KW-0106">Calcium</keyword>
<evidence type="ECO:0000256" key="6">
    <source>
        <dbReference type="ARBA" id="ARBA00022737"/>
    </source>
</evidence>
<gene>
    <name evidence="20" type="ORF">TR113768</name>
</gene>
<dbReference type="PROSITE" id="PS51051">
    <property type="entry name" value="DSL"/>
    <property type="match status" value="1"/>
</dbReference>
<dbReference type="InterPro" id="IPR013032">
    <property type="entry name" value="EGF-like_CS"/>
</dbReference>
<feature type="domain" description="EGF-like" evidence="18">
    <location>
        <begin position="566"/>
        <end position="607"/>
    </location>
</feature>
<dbReference type="PANTHER" id="PTHR24033">
    <property type="entry name" value="EGF-LIKE DOMAIN-CONTAINING PROTEIN"/>
    <property type="match status" value="1"/>
</dbReference>
<dbReference type="EMBL" id="GEEE01003762">
    <property type="protein sequence ID" value="JAP59463.1"/>
    <property type="molecule type" value="Transcribed_RNA"/>
</dbReference>
<feature type="transmembrane region" description="Helical" evidence="16">
    <location>
        <begin position="675"/>
        <end position="697"/>
    </location>
</feature>
<dbReference type="PROSITE" id="PS01186">
    <property type="entry name" value="EGF_2"/>
    <property type="match status" value="6"/>
</dbReference>
<dbReference type="GO" id="GO:0005509">
    <property type="term" value="F:calcium ion binding"/>
    <property type="evidence" value="ECO:0007669"/>
    <property type="project" value="InterPro"/>
</dbReference>
<feature type="disulfide bond" evidence="12">
    <location>
        <begin position="428"/>
        <end position="437"/>
    </location>
</feature>
<comment type="function">
    <text evidence="14">Putative Notch ligand involved in the mediation of Notch signaling.</text>
</comment>
<protein>
    <recommendedName>
        <fullName evidence="14">Delta-like protein</fullName>
    </recommendedName>
</protein>
<feature type="disulfide bond" evidence="12">
    <location>
        <begin position="597"/>
        <end position="606"/>
    </location>
</feature>
<dbReference type="InterPro" id="IPR001774">
    <property type="entry name" value="DSL"/>
</dbReference>
<feature type="disulfide bond" evidence="13">
    <location>
        <begin position="243"/>
        <end position="252"/>
    </location>
</feature>
<evidence type="ECO:0000256" key="8">
    <source>
        <dbReference type="ARBA" id="ARBA00022989"/>
    </source>
</evidence>
<keyword evidence="11" id="KW-0325">Glycoprotein</keyword>
<evidence type="ECO:0000256" key="5">
    <source>
        <dbReference type="ARBA" id="ARBA00022729"/>
    </source>
</evidence>
<dbReference type="InterPro" id="IPR018097">
    <property type="entry name" value="EGF_Ca-bd_CS"/>
</dbReference>
<keyword evidence="5 14" id="KW-0732">Signal</keyword>
<feature type="disulfide bond" evidence="12">
    <location>
        <begin position="393"/>
        <end position="402"/>
    </location>
</feature>
<dbReference type="FunFam" id="2.10.25.140:FF:000001">
    <property type="entry name" value="Delta-like protein"/>
    <property type="match status" value="1"/>
</dbReference>